<feature type="domain" description="ABC-type uncharacterised transport system" evidence="2">
    <location>
        <begin position="156"/>
        <end position="381"/>
    </location>
</feature>
<gene>
    <name evidence="4" type="ORF">NSMM_480054</name>
</gene>
<keyword evidence="5" id="KW-1185">Reference proteome</keyword>
<name>A0A1G5SG13_9PROT</name>
<sequence length="449" mass="49831">MKLDNNRRRQWRKGWQLVLLLVFIGLAGYWATQQRIHWDISQNGRNSLSQASIDTLQALGGPVEVTVYATRQDPRLGDIRSIISGFISNYQRFKPDINVSFVDPTEYPQQAQAAGVKLNGELVVHYEGREARLTSINEQAFTNLLMRLARPQIKQLSMLSGHGERKLDGIANRDLGDFGRKLSAIGFAARPYSLMDDGLTQENSDILVIASPQIELLAGEVDQLTDYLDKGGNLLWLVDGGEELYGLQPLAEALGIGFAPGVIVDPQAKQLNAPLTFALGVGYQPHAVTRQFDFITVFPFARPLILEDNSQWQRSVLVEVASEGWAETGIITDEPTFNAEKDAKGPFSVAVALNRVVDDREQRVVVVGSGYFLANTYLGNGGNLDLGVNIVNWLAGDERLITIQPRATIDHRLVLSQSELNFITIVVLVGVPLLFLVSGMLINWRRKRR</sequence>
<dbReference type="InterPro" id="IPR055396">
    <property type="entry name" value="DUF7088"/>
</dbReference>
<protein>
    <submittedName>
        <fullName evidence="4">Uncharacterized protein</fullName>
    </submittedName>
</protein>
<dbReference type="SUPFAM" id="SSF52317">
    <property type="entry name" value="Class I glutamine amidotransferase-like"/>
    <property type="match status" value="1"/>
</dbReference>
<reference evidence="4 5" key="1">
    <citation type="submission" date="2016-10" db="EMBL/GenBank/DDBJ databases">
        <authorList>
            <person name="de Groot N.N."/>
        </authorList>
    </citation>
    <scope>NUCLEOTIDE SEQUENCE [LARGE SCALE GENOMIC DNA]</scope>
    <source>
        <strain evidence="4">1</strain>
    </source>
</reference>
<feature type="transmembrane region" description="Helical" evidence="1">
    <location>
        <begin position="422"/>
        <end position="444"/>
    </location>
</feature>
<dbReference type="InterPro" id="IPR029062">
    <property type="entry name" value="Class_I_gatase-like"/>
</dbReference>
<evidence type="ECO:0000313" key="5">
    <source>
        <dbReference type="Proteomes" id="UP000198729"/>
    </source>
</evidence>
<dbReference type="InterPro" id="IPR019196">
    <property type="entry name" value="ABC_transp_unknown"/>
</dbReference>
<keyword evidence="1" id="KW-0812">Transmembrane</keyword>
<dbReference type="STRING" id="51642.NSMM_480054"/>
<dbReference type="Pfam" id="PF09822">
    <property type="entry name" value="ABC_transp_aux"/>
    <property type="match status" value="1"/>
</dbReference>
<evidence type="ECO:0000259" key="2">
    <source>
        <dbReference type="Pfam" id="PF09822"/>
    </source>
</evidence>
<dbReference type="OrthoDB" id="8530910at2"/>
<proteinExistence type="predicted"/>
<dbReference type="AlphaFoldDB" id="A0A1G5SG13"/>
<evidence type="ECO:0000313" key="4">
    <source>
        <dbReference type="EMBL" id="SCZ86052.1"/>
    </source>
</evidence>
<evidence type="ECO:0000256" key="1">
    <source>
        <dbReference type="SAM" id="Phobius"/>
    </source>
</evidence>
<dbReference type="EMBL" id="FMWO01000056">
    <property type="protein sequence ID" value="SCZ86052.1"/>
    <property type="molecule type" value="Genomic_DNA"/>
</dbReference>
<accession>A0A1G5SG13</accession>
<dbReference type="Pfam" id="PF23357">
    <property type="entry name" value="DUF7088"/>
    <property type="match status" value="1"/>
</dbReference>
<organism evidence="4 5">
    <name type="scientific">Nitrosomonas mobilis</name>
    <dbReference type="NCBI Taxonomy" id="51642"/>
    <lineage>
        <taxon>Bacteria</taxon>
        <taxon>Pseudomonadati</taxon>
        <taxon>Pseudomonadota</taxon>
        <taxon>Betaproteobacteria</taxon>
        <taxon>Nitrosomonadales</taxon>
        <taxon>Nitrosomonadaceae</taxon>
        <taxon>Nitrosomonas</taxon>
    </lineage>
</organism>
<keyword evidence="1" id="KW-0472">Membrane</keyword>
<keyword evidence="1" id="KW-1133">Transmembrane helix</keyword>
<dbReference type="RefSeq" id="WP_090286842.1">
    <property type="nucleotide sequence ID" value="NZ_FMWO01000056.1"/>
</dbReference>
<evidence type="ECO:0000259" key="3">
    <source>
        <dbReference type="Pfam" id="PF23357"/>
    </source>
</evidence>
<feature type="domain" description="DUF7088" evidence="3">
    <location>
        <begin position="42"/>
        <end position="117"/>
    </location>
</feature>
<dbReference type="Proteomes" id="UP000198729">
    <property type="component" value="Unassembled WGS sequence"/>
</dbReference>